<evidence type="ECO:0000313" key="2">
    <source>
        <dbReference type="EMBL" id="CAF2978008.1"/>
    </source>
</evidence>
<feature type="compositionally biased region" description="Low complexity" evidence="1">
    <location>
        <begin position="4659"/>
        <end position="4673"/>
    </location>
</feature>
<feature type="compositionally biased region" description="Basic and acidic residues" evidence="1">
    <location>
        <begin position="5638"/>
        <end position="5648"/>
    </location>
</feature>
<feature type="compositionally biased region" description="Polar residues" evidence="1">
    <location>
        <begin position="5465"/>
        <end position="5477"/>
    </location>
</feature>
<feature type="region of interest" description="Disordered" evidence="1">
    <location>
        <begin position="2974"/>
        <end position="3002"/>
    </location>
</feature>
<reference evidence="2" key="1">
    <citation type="submission" date="2021-02" db="EMBL/GenBank/DDBJ databases">
        <authorList>
            <person name="Nowell W R."/>
        </authorList>
    </citation>
    <scope>NUCLEOTIDE SEQUENCE</scope>
</reference>
<feature type="compositionally biased region" description="Basic and acidic residues" evidence="1">
    <location>
        <begin position="4333"/>
        <end position="4383"/>
    </location>
</feature>
<accession>A0A817KKM9</accession>
<feature type="compositionally biased region" description="Basic and acidic residues" evidence="1">
    <location>
        <begin position="5424"/>
        <end position="5434"/>
    </location>
</feature>
<feature type="compositionally biased region" description="Low complexity" evidence="1">
    <location>
        <begin position="2981"/>
        <end position="3002"/>
    </location>
</feature>
<dbReference type="EMBL" id="CAJNXB010000008">
    <property type="protein sequence ID" value="CAF2978008.1"/>
    <property type="molecule type" value="Genomic_DNA"/>
</dbReference>
<feature type="compositionally biased region" description="Basic and acidic residues" evidence="1">
    <location>
        <begin position="1479"/>
        <end position="1488"/>
    </location>
</feature>
<comment type="caution">
    <text evidence="2">The sequence shown here is derived from an EMBL/GenBank/DDBJ whole genome shotgun (WGS) entry which is preliminary data.</text>
</comment>
<feature type="compositionally biased region" description="Low complexity" evidence="1">
    <location>
        <begin position="5389"/>
        <end position="5415"/>
    </location>
</feature>
<feature type="compositionally biased region" description="Polar residues" evidence="1">
    <location>
        <begin position="5704"/>
        <end position="5714"/>
    </location>
</feature>
<feature type="compositionally biased region" description="Low complexity" evidence="1">
    <location>
        <begin position="5742"/>
        <end position="5752"/>
    </location>
</feature>
<feature type="compositionally biased region" description="Polar residues" evidence="1">
    <location>
        <begin position="4315"/>
        <end position="4330"/>
    </location>
</feature>
<feature type="compositionally biased region" description="Low complexity" evidence="1">
    <location>
        <begin position="5616"/>
        <end position="5634"/>
    </location>
</feature>
<feature type="compositionally biased region" description="Polar residues" evidence="1">
    <location>
        <begin position="5981"/>
        <end position="5993"/>
    </location>
</feature>
<feature type="region of interest" description="Disordered" evidence="1">
    <location>
        <begin position="4081"/>
        <end position="4482"/>
    </location>
</feature>
<gene>
    <name evidence="2" type="ORF">TIS948_LOCUS284</name>
</gene>
<protein>
    <submittedName>
        <fullName evidence="2">Uncharacterized protein</fullName>
    </submittedName>
</protein>
<organism evidence="2 3">
    <name type="scientific">Rotaria socialis</name>
    <dbReference type="NCBI Taxonomy" id="392032"/>
    <lineage>
        <taxon>Eukaryota</taxon>
        <taxon>Metazoa</taxon>
        <taxon>Spiralia</taxon>
        <taxon>Gnathifera</taxon>
        <taxon>Rotifera</taxon>
        <taxon>Eurotatoria</taxon>
        <taxon>Bdelloidea</taxon>
        <taxon>Philodinida</taxon>
        <taxon>Philodinidae</taxon>
        <taxon>Rotaria</taxon>
    </lineage>
</organism>
<feature type="compositionally biased region" description="Basic and acidic residues" evidence="1">
    <location>
        <begin position="3345"/>
        <end position="3357"/>
    </location>
</feature>
<feature type="compositionally biased region" description="Basic and acidic residues" evidence="1">
    <location>
        <begin position="744"/>
        <end position="757"/>
    </location>
</feature>
<feature type="region of interest" description="Disordered" evidence="1">
    <location>
        <begin position="740"/>
        <end position="763"/>
    </location>
</feature>
<feature type="compositionally biased region" description="Polar residues" evidence="1">
    <location>
        <begin position="6155"/>
        <end position="6166"/>
    </location>
</feature>
<feature type="compositionally biased region" description="Acidic residues" evidence="1">
    <location>
        <begin position="6404"/>
        <end position="6418"/>
    </location>
</feature>
<feature type="region of interest" description="Disordered" evidence="1">
    <location>
        <begin position="2252"/>
        <end position="2271"/>
    </location>
</feature>
<feature type="compositionally biased region" description="Basic and acidic residues" evidence="1">
    <location>
        <begin position="6074"/>
        <end position="6085"/>
    </location>
</feature>
<feature type="compositionally biased region" description="Basic and acidic residues" evidence="1">
    <location>
        <begin position="329"/>
        <end position="345"/>
    </location>
</feature>
<feature type="compositionally biased region" description="Polar residues" evidence="1">
    <location>
        <begin position="5294"/>
        <end position="5307"/>
    </location>
</feature>
<feature type="compositionally biased region" description="Polar residues" evidence="1">
    <location>
        <begin position="4832"/>
        <end position="4847"/>
    </location>
</feature>
<feature type="non-terminal residue" evidence="2">
    <location>
        <position position="1"/>
    </location>
</feature>
<feature type="region of interest" description="Disordered" evidence="1">
    <location>
        <begin position="3982"/>
        <end position="4008"/>
    </location>
</feature>
<feature type="compositionally biased region" description="Polar residues" evidence="1">
    <location>
        <begin position="5180"/>
        <end position="5190"/>
    </location>
</feature>
<feature type="compositionally biased region" description="Polar residues" evidence="1">
    <location>
        <begin position="4233"/>
        <end position="4248"/>
    </location>
</feature>
<feature type="compositionally biased region" description="Polar residues" evidence="1">
    <location>
        <begin position="6514"/>
        <end position="6548"/>
    </location>
</feature>
<feature type="region of interest" description="Disordered" evidence="1">
    <location>
        <begin position="5974"/>
        <end position="5998"/>
    </location>
</feature>
<feature type="compositionally biased region" description="Basic and acidic residues" evidence="1">
    <location>
        <begin position="544"/>
        <end position="559"/>
    </location>
</feature>
<sequence length="6590" mass="727691">AIADIPTEENVEQKTVESPTIVEIPAPAEIINTHEEIIEPVAVKEEQLLQAPITLATPDIVEEITKDDQQPSFKEPTAEAADHAYTEVLTEAVRAVTATPVIADLPKEEHVEERTIGTPTIVEIPASVEVTTTHEEKIELVAAKEDESQQAPLTQPTTDLADHVSAEALTEALREIIKTPLIADIPKEEHVELTTFETPLILEMPAPGELTTTHGEKLEPAAVKKEESHEPVAMSPPSEIIEVIAKEDHQTLVVDPSTELADRVSTQALTEAVSEIIPTLVIADILAQQHVEERTIAAETITEEPPSETIAEIKTEIEEIESSLIGTPDEEKPESVDIQHDDKQQLHTTPTNIETTEDITTQVQQPAITEPTTELAEHVSTEALTEAVREIIATQIIVDIPKEEHVQQPAFETPLIVEIPASVEVTTISEDRFEPVAAKEEQLLEATFTSAAPEIVEESTNEDQKPAVTEATTEETDHVSTEALTKAVREIIARSGIPDVPTEEHVEQRTIAAETITEEPSSETIAEIKTEIEEIESSLFGTPDEEKPESVDTQHDDKQELHTTPTHIETTEDITPQIQQPGVTEPTTELADHVSTEALTEAVREIIATQIIVDIPKEEHVQQPAFETPLIVEIPASVELNTTSEEKFEPAAVKENELQQASVTSPVSEIVPEITNEDQQPVLAKPTTEVEDHVSTEALTEAVREIIGSPVIVDIPKEEHVEQPTFETPLIVEIPAPAEVSTTDETKTEPTAVKEEQLPEASLTSAAPEFVEEIRKHDQQPAVTEPTTEVEDHVSTEALTKAVREIIARSVIADVPTEEHVEERIIEPPMIVEIPAPVEVTATHEEKIELVAAKEDESQQVSVTSVAPEFVAEITKEDQQPAVTEPTTAATDYVSTEAVTEPVHEIIVTQVITDIPKEGHVEQPVFETPSIVEIPISVELTTTSEEKIEAAALKEEELQQAIATSSDSGIVEEITKEDQQPAVVEPTTEAAEDVSTEAPIEAVHEIIATPVIVDIPKEEHIEGRTIETPLTVEIRAPGEVATTDEEKMEPVAVKEEESHEPVAMSPPSEIVEVTAKEDHQPLVVEPSTELADRVSTQALAEAVSEIIPTLVIADILAQQHVEERTIEAETMTEKPSSETVVELNKELEEMELSLLGTPHEDKPESMDMQLDVEAQLSMTRSNIETSMDISTEDQQPPVVETITEVDDREIIGTAVSVQLPTEERALEATVENASIVETVIFTEATTTDEERTQRAGAKELELPQLIVSSADADSVENVTEECHQTEVLEATKEVAERVSSDAVVDAVCEIVGTPVIVESQQVENTVQERFETTSLPYFHEAPDQMESVTFADIIAAEEEMNKSLDRIQKEVEQSTSVPVVAMVSTEEIKTEDDQSVVADKPNEDVAEEMSWDALTGAVREILSTTVIADLPVVEDNLQQTPQTEAIPETPLLSSLSESKDELKTMSPLEKTTLEEEERTEPSDTKQQELQESSLIPSITEIAVESSTEEQEAERIASETLSETVRQILATPVTVHLPTVEHSIQEATEHEPSLERTLSASLDEASDQLDKLLSSTDSLAVEKITEVEVRKHDEVQQPTITSFTTQEIEVRTTEDQSSSNADTKTEEVAERISSEVLNDVVREIISTPATVEIPAIDIIPDSKITTIEGEADKTSDETISSVLEQEVPVVLPAEVVTEEKLQLTDTTLTEEPQLSAPASVMEIKAEPTATKDAMTEHEVESLPLKSSNEIVPETTDTSVNANLSFVDDKSKTTEQIEQPVILSESSAMEKSEAIPENVISITTITTTAHTEQTPAEKQSPSNDQKEIEEEEDEETLSTDLSREGVNQVSTAPIQTDISLVETSFIISADTIDVNIEKNVEKQLDSITAASVTEHVEKHVTGANAMYFEDTTHDIVTIPTANDRIEIVTPVEEVKQPTYTSIEVVHETITVTPEVDSDKKEISYVQTQLRESDEVMSLPNIITSSEMEPVPVQSTPTVISEQPDQETSLQDNVSSSEMKIVSSESESPVHPLDFTLSASSKEELSSQHDNEIISPALYGTIKNLVDDAIVDACCMLEQTVPDQITDQSLTSTYTVSDEYPKEVTPDINLINDLETKAVDDYSSISGLTNIVNDLVKISNEASPESSISNEDNKVIVSPKSDFHEQIQTTELPNIADATTKTLNIQTSFPEQFDISEDTPLQRASAVKPTFVIGDLDQDITDEEPPTFFVPDTPTNSEANFIALYEHRHFVSNADEESSSPFTPADSQTSLESVTQLEEKTYVSDSPLAYFELQEKRHTLMSPEKSTESDKTEQSTSSLTTWTTMEPFIANEEQQKKPDISDINLDDRSYEYARKFDLESPSVVSHLPSREYHQVFGVSEDIIKTVDDMTDHVQQALSTELEQNQQPVTSDEISSLLSESNENLASEDIQSALFSTDAPVSESVKRITEALAALEFDLRAQQDNIQLHESSFLETDEHVVDENNIVSSKLATALTDDIEQALKDHPPVFSPEKEFSNEDLLPAEIKSENVGEITSTVELDSQYSKLQDLIDSLKEPLDDLQSSSSSIVEHQSITTDIEEKTDDDYHLEDRYDTLIDHITKLEEATHESLIPDTNQEVVLLPQDDKSVDDNMTSDDLVKTVEEIFASPVCSVINPYEKIASEEGINYSNLAVTLEQMIAQTQYPTKFTKLAAPTDLTLSSNELEQKQQEETQVVESHNEILTSTSIDQKEILNQDDLPETEKIQPSSIFEKGRSAITDALTLLTDATLQSSTTDEITSSADSSFHDNSDLQAKFIATITETTTTTQPVITSEEVISSPETKDEHIVQTSLNDNEIKPEDKQIQTLATDVLSSSAILSSSMIPSTTTEVNDTEKHVENSEIASSPAAGYFSSSDVYHAYKQPIEPVIEKEPTTETHDEVTLASQVPIIDEEKSAPVVVEQEVDVLKSVSEEKESVDEDTSSVGLLETLKSYLPASIRSTEIEETTSETPSVSNTTDEDTTTSSMTGSMVASVSEEHLTESVEPLIEASEKSSMSSPVAGYFSSSDVYHAYKQPIEPVFEEEPESSSLIEKATTIVSSIISSLTSAVTTTDSTQDSISTVDETLSHSAVVEDETKILKPLPDEQNIQQESLSSPIMLEEVKTVLPSDISLTATDQITSEEPVVSSSLEEVVVADVPGEDLSKSEQQKIETMKPVEISSPVTGYFTSSDVYHAYKQPIEPVLEKEPESPSLVEQVTNIVSHIITDFTSHLPTLSTTETELTSEPSITEIEMSAPIAVDEEIIALKSTLDEQETAPEEASSTGLLETLKSYLPASMRSTELEEIISELPAESTKIDEETVASSSTPAVVTSVSEEHLTEGAESEKSSISSPVAGYFSSSDVYHAYKQPIEPVFEKESDSSSLVEQVTNIVSHIITDFTSHLPTLQSHEEVSQAPIIDGEKSTSEEKVIADDDTSSTGLLETLKSYLPASLLSAEITSETPTEYTKAVEVTVPSSSTDTVATTATTEQIEKTENELMASPVEDVVPDVSSSLNEDKVKVDAPKSVESVVPSTEEVQEMIVSKPLEVSKEEQQQQESSPVVSEITTSIVTTTTLPDTSTIDISKEEPQIERALPLMDIQQPQQEQEVSDQQEIVASQFDISHVEEPVVEEKGLTSESGQDKSAIMDAIHAVQDILPTSVTSHTDIQEEKPISKDDEPEILTTTLQTSVADEIKHQDNIDSVEQDSSVNTEMISNMVSSNEKSIAPEVSSTVEQELTAEQLENFGITEDKGSLIEIAKEILAAPLQSAVDKYEKIIAEQEQPTSTTTVQTVDEQETLTTITNIAQDEITTQEQIEQQPSQQLQVIGDDYPWYSNYYTIADADGKLGPLYETLTNTIKQLEQRPPPTIVEVQPEPHERVVIPDYDHQTLTETQDTREKVHELAQLSATLTSSMTPTQDEQINDENGFQVVHRRKRAPSSTAQEEPSTNTKIPSETTLSPDIDLIPVVIHGHPVSPTSSMSTSVSENSAITSSTTSKKKHHKIKKDEEIIFFDAPVPSISDTDKHESDTAKSEAVEEHMEILEPQVLSFVHTDDSTEINQSLSTVKHEIDHPSDNIKHELDHSSTEIKLQQDEPTLEVKSQQDEPPVEVKSQPDQPLEEIKLQQVDPSVEVKPQEDQPLEEFKLEQGEPPVEVKSQPDEPLVEIKPKKRQSFEEVQFQQVEPSVEMKSQQDQPLEEIKPQQGELSEDKKLEEVKLQQGEPSEETKPQQLESSAEIQFQQDQLFEEIKLQQDRPPEEIKDQEDERSVEVKAQEDQPLEEIKPQQGELSEDKKLEEVKFQQGEPSEETKPQQLESSAEIQFQQDQLFEEIKHELDQTSEEIKLQQDRPPEEIKDQEDERSVEVKSQEDQPLEEIKLQEGEPSVEVKSQQDEPSNKIDSQQDQPSGDIGHEIDHPSENIKHAVELSHRTVDELKQTLTDTNSDEQRGEILSASVASDIAAPEQVDDDNNDSTSSDASQWLSSSFVTFPEDAKLDTHATEQNIVTQVVSTAVLSEHESAKSEVLSSSSSIKKKKIKVRSADQEKHQEAEVISSTVVIEEPKVVSKPISLIPVKTTTIPVLTKMTVPKPEQKEEENIDDNEGFQVVTYRKHVPSTATHEKVLPQSPTLISKKRSGSDNDRKQAAPRRTQGSSIPVATTSTTRPVSHTSTTTKQKIYRKETTLSDAPLSSASTDNDITSSSSIGKSRSKDMKQKPMDQPTTSSITTESKSISSTFLTTSTGPLLTAEIKSKPLPKSEQTILESQAPSLIITTVEEPEIKSEPIVSTPTKTTTTTLRVKALTSPEEEEEDNEGFRVVHYRKRISSAPRSEKTSPTLPPQGNIQNMSRSMDPKSVIIHGRHGSGSSSIPRSNAGNQMPYHRRQQIRPKHDRHQFPPTHPPRSPASQESRITPLFGTETRTVELIKPLMNDICEKMSDVVIQSPSIDQKSPEEILYVQPTIIYEPPQAPSIEHQTILPVVKSKPSDSIQQEIINVEHPAVLVTVHPKSSDQDQQKKETEIKDEPLTSKISAHVNQSVQKVVEEYLTSTKVETKSQVRQVAPTKENILPVIASTITTEFQKRSSIEDEDEDGFRVVRYRKHVPSSPTATMATTTTTPFSKPYSHSSDSEKSQSRSSRKQISSPSTVASIGTTSQSMTLKKKPKKTEEKSAAADTALHADVRSPPTTDTDLVSSSKDEPITRTITKHIEKVVESQIITKDVSSPLHSDNQSKSTKEDHKPIRLPGLVQKTSDDTQYQIQPTESATLLSVASADTSEDSSKKTKRKHKRPKQESARVDISTTSDEVSSTTGNIPWKKTLTPSIPSPKPAVEISLTSSPIEEKSDQVLLKEQTLLSQPTIHIEDDESKIEASKKHPKQRKKKSQSSEKHDQNDNSLTSSASSTTDKDSSSATRATSTKPTAIESTTQSRLRTDDDKHESEWIVAQSKKRKSKAVESPTTPESSEPKLSLYPHSTLQPATTTKSPPEKVTDVQFKFKKSGELVVTSQVPIEHSPTEWGTVIFLSDEQPNISQKDEITVTTEDISSQQPSVVIEQQPIIEQIVDIISQTDDETKIESSPQAIESSETSGEADLDAYRDQTGRLRRKKPRKHTTSLSSKPEDLQSPPTTAAAVAAAATTNTEPESSEETKFDRKTTSEHWAIVLDAPISNTDDEEKVQAKLIQQEKPTEDEDSSETSSKLDSFLPEYIRQQIKAESSARSSSLPGHRSKSSSNEPTMPDVHTRTTRAEFPSTSHQSTSTDTSENESRKFVGEPHEEENHSTEDSRSLSTSNQIEHDTIITSSSSISSAAAPKKKQRPKMLKKDIEATTLLTHEFDDTPLTITEIQAASTTTTATTQDDESFLSSTTSQSISAITDSVISSSLSAHKQTPTNEQKSLQSDEPLSSIEEPPTSSILTITEPTTTIIMRKKASTRSPRKRSKRDSGPDYENVITPTLDDVEQAFADDRVMTTAVDNDQTDFIRVETHKHQSRQRTSSGRQIINSQEDNEQQAILADDEEDDDFAVKPIVLHGTGVGTNVQTPTESAIEQHDSSATATATTTAITTSKKKRQKKKNATEEVEFIAKIPDELKSDKDDTSVSEEQPESPNEQLRPVQGFHSFTPNKYQYNQYEEVPAAPTEQTVTSTASTTATTENKDEVFARGFNLWLKQNNDNESSSTVKKDETEEPSQQQPEAVSGLTRAMQSLIIQPVESDNDEEEDDEDDSWNGPRAKKPTYTTGARAEKRIHTSSGYNVNHPRSVAISPWLMPKSNDNTYQDDSSKYDPNDSSKYDPDDEEDSINDASDRLQLSHPINTQFSTKEERQIHLNSLADLTFQATTNTLSSSTSSSLSSAVKWNETPIRTDETVPLQTNFTDDDVQRCLGEDFYRESLAVDPLHAEKRALASLSDLVLKPTQQLEETDNDDDDIDDDSQSNENNKNNNNNNTSNNFDEWGHFLDYDDEQNIILSSESTSSRILQPRVLTSYECSYARELDDDTLVTDADRSHLIDYTQHSYEHERQRYGDFACTSDDSSVTQSMTNPSSILTNSNIPRPSETFQRWRNQSNRDRDESDSRVTTISTEDQNDDEIFVSHTDGGLSRRVRPTQ</sequence>
<feature type="compositionally biased region" description="Basic and acidic residues" evidence="1">
    <location>
        <begin position="6549"/>
        <end position="6558"/>
    </location>
</feature>
<feature type="compositionally biased region" description="Low complexity" evidence="1">
    <location>
        <begin position="4180"/>
        <end position="4192"/>
    </location>
</feature>
<feature type="compositionally biased region" description="Basic and acidic residues" evidence="1">
    <location>
        <begin position="5005"/>
        <end position="5023"/>
    </location>
</feature>
<feature type="compositionally biased region" description="Basic and acidic residues" evidence="1">
    <location>
        <begin position="6265"/>
        <end position="6278"/>
    </location>
</feature>
<feature type="region of interest" description="Disordered" evidence="1">
    <location>
        <begin position="5215"/>
        <end position="5481"/>
    </location>
</feature>
<feature type="region of interest" description="Disordered" evidence="1">
    <location>
        <begin position="538"/>
        <end position="559"/>
    </location>
</feature>
<feature type="compositionally biased region" description="Basic and acidic residues" evidence="1">
    <location>
        <begin position="4139"/>
        <end position="4153"/>
    </location>
</feature>
<feature type="region of interest" description="Disordered" evidence="1">
    <location>
        <begin position="3327"/>
        <end position="3357"/>
    </location>
</feature>
<feature type="compositionally biased region" description="Low complexity" evidence="1">
    <location>
        <begin position="4690"/>
        <end position="4706"/>
    </location>
</feature>
<feature type="compositionally biased region" description="Basic and acidic residues" evidence="1">
    <location>
        <begin position="5755"/>
        <end position="5776"/>
    </location>
</feature>
<feature type="compositionally biased region" description="Low complexity" evidence="1">
    <location>
        <begin position="6126"/>
        <end position="6140"/>
    </location>
</feature>
<feature type="compositionally biased region" description="Polar residues" evidence="1">
    <location>
        <begin position="6106"/>
        <end position="6117"/>
    </location>
</feature>
<dbReference type="Proteomes" id="UP000663825">
    <property type="component" value="Unassembled WGS sequence"/>
</dbReference>
<feature type="region of interest" description="Disordered" evidence="1">
    <location>
        <begin position="3920"/>
        <end position="3965"/>
    </location>
</feature>
<feature type="compositionally biased region" description="Low complexity" evidence="1">
    <location>
        <begin position="6040"/>
        <end position="6053"/>
    </location>
</feature>
<feature type="compositionally biased region" description="Low complexity" evidence="1">
    <location>
        <begin position="4721"/>
        <end position="4735"/>
    </location>
</feature>
<evidence type="ECO:0000256" key="1">
    <source>
        <dbReference type="SAM" id="MobiDB-lite"/>
    </source>
</evidence>
<proteinExistence type="predicted"/>
<feature type="compositionally biased region" description="Basic residues" evidence="1">
    <location>
        <begin position="4878"/>
        <end position="4890"/>
    </location>
</feature>
<feature type="compositionally biased region" description="Polar residues" evidence="1">
    <location>
        <begin position="5215"/>
        <end position="5228"/>
    </location>
</feature>
<feature type="compositionally biased region" description="Basic and acidic residues" evidence="1">
    <location>
        <begin position="5161"/>
        <end position="5177"/>
    </location>
</feature>
<feature type="region of interest" description="Disordered" evidence="1">
    <location>
        <begin position="5100"/>
        <end position="5194"/>
    </location>
</feature>
<feature type="compositionally biased region" description="Basic and acidic residues" evidence="1">
    <location>
        <begin position="4081"/>
        <end position="4098"/>
    </location>
</feature>
<feature type="compositionally biased region" description="Low complexity" evidence="1">
    <location>
        <begin position="3982"/>
        <end position="4002"/>
    </location>
</feature>
<feature type="region of interest" description="Disordered" evidence="1">
    <location>
        <begin position="5003"/>
        <end position="5024"/>
    </location>
</feature>
<feature type="compositionally biased region" description="Acidic residues" evidence="1">
    <location>
        <begin position="1825"/>
        <end position="1835"/>
    </location>
</feature>
<feature type="region of interest" description="Disordered" evidence="1">
    <location>
        <begin position="5839"/>
        <end position="5860"/>
    </location>
</feature>
<feature type="compositionally biased region" description="Low complexity" evidence="1">
    <location>
        <begin position="6420"/>
        <end position="6433"/>
    </location>
</feature>
<feature type="compositionally biased region" description="Polar residues" evidence="1">
    <location>
        <begin position="5142"/>
        <end position="5154"/>
    </location>
</feature>
<feature type="compositionally biased region" description="Basic and acidic residues" evidence="1">
    <location>
        <begin position="4212"/>
        <end position="4221"/>
    </location>
</feature>
<feature type="region of interest" description="Disordered" evidence="1">
    <location>
        <begin position="6032"/>
        <end position="6294"/>
    </location>
</feature>
<feature type="compositionally biased region" description="Low complexity" evidence="1">
    <location>
        <begin position="5104"/>
        <end position="5113"/>
    </location>
</feature>
<feature type="compositionally biased region" description="Polar residues" evidence="1">
    <location>
        <begin position="3920"/>
        <end position="3933"/>
    </location>
</feature>
<feature type="region of interest" description="Disordered" evidence="1">
    <location>
        <begin position="1806"/>
        <end position="1844"/>
    </location>
</feature>
<feature type="compositionally biased region" description="Basic and acidic residues" evidence="1">
    <location>
        <begin position="4251"/>
        <end position="4287"/>
    </location>
</feature>
<feature type="region of interest" description="Disordered" evidence="1">
    <location>
        <begin position="325"/>
        <end position="349"/>
    </location>
</feature>
<feature type="compositionally biased region" description="Basic and acidic residues" evidence="1">
    <location>
        <begin position="4294"/>
        <end position="4303"/>
    </location>
</feature>
<feature type="compositionally biased region" description="Low complexity" evidence="1">
    <location>
        <begin position="5789"/>
        <end position="5801"/>
    </location>
</feature>
<feature type="compositionally biased region" description="Polar residues" evidence="1">
    <location>
        <begin position="5249"/>
        <end position="5269"/>
    </location>
</feature>
<feature type="compositionally biased region" description="Basic residues" evidence="1">
    <location>
        <begin position="5368"/>
        <end position="5377"/>
    </location>
</feature>
<dbReference type="OrthoDB" id="10064637at2759"/>
<feature type="region of interest" description="Disordered" evidence="1">
    <location>
        <begin position="5873"/>
        <end position="5941"/>
    </location>
</feature>
<feature type="region of interest" description="Disordered" evidence="1">
    <location>
        <begin position="2297"/>
        <end position="2317"/>
    </location>
</feature>
<feature type="region of interest" description="Disordered" evidence="1">
    <location>
        <begin position="4822"/>
        <end position="4907"/>
    </location>
</feature>
<feature type="compositionally biased region" description="Basic residues" evidence="1">
    <location>
        <begin position="5594"/>
        <end position="5604"/>
    </location>
</feature>
<feature type="compositionally biased region" description="Polar residues" evidence="1">
    <location>
        <begin position="5568"/>
        <end position="5580"/>
    </location>
</feature>
<evidence type="ECO:0000313" key="3">
    <source>
        <dbReference type="Proteomes" id="UP000663825"/>
    </source>
</evidence>
<feature type="region of interest" description="Disordered" evidence="1">
    <location>
        <begin position="5561"/>
        <end position="5812"/>
    </location>
</feature>
<feature type="compositionally biased region" description="Polar residues" evidence="1">
    <location>
        <begin position="2256"/>
        <end position="2271"/>
    </location>
</feature>
<name>A0A817KKM9_9BILA</name>
<feature type="compositionally biased region" description="Polar residues" evidence="1">
    <location>
        <begin position="3945"/>
        <end position="3965"/>
    </location>
</feature>
<feature type="region of interest" description="Disordered" evidence="1">
    <location>
        <begin position="4587"/>
        <end position="4761"/>
    </location>
</feature>
<feature type="compositionally biased region" description="Basic and acidic residues" evidence="1">
    <location>
        <begin position="4412"/>
        <end position="4438"/>
    </location>
</feature>
<feature type="compositionally biased region" description="Low complexity" evidence="1">
    <location>
        <begin position="5899"/>
        <end position="5915"/>
    </location>
</feature>
<feature type="region of interest" description="Disordered" evidence="1">
    <location>
        <begin position="453"/>
        <end position="481"/>
    </location>
</feature>
<feature type="region of interest" description="Disordered" evidence="1">
    <location>
        <begin position="6400"/>
        <end position="6433"/>
    </location>
</feature>
<feature type="compositionally biased region" description="Polar residues" evidence="1">
    <location>
        <begin position="5873"/>
        <end position="5892"/>
    </location>
</feature>
<feature type="compositionally biased region" description="Low complexity" evidence="1">
    <location>
        <begin position="3332"/>
        <end position="3344"/>
    </location>
</feature>
<feature type="region of interest" description="Disordered" evidence="1">
    <location>
        <begin position="1438"/>
        <end position="1495"/>
    </location>
</feature>
<feature type="compositionally biased region" description="Acidic residues" evidence="1">
    <location>
        <begin position="6200"/>
        <end position="6212"/>
    </location>
</feature>
<feature type="region of interest" description="Disordered" evidence="1">
    <location>
        <begin position="6513"/>
        <end position="6590"/>
    </location>
</feature>
<feature type="compositionally biased region" description="Basic residues" evidence="1">
    <location>
        <begin position="5916"/>
        <end position="5930"/>
    </location>
</feature>
<feature type="compositionally biased region" description="Acidic residues" evidence="1">
    <location>
        <begin position="4594"/>
        <end position="4603"/>
    </location>
</feature>